<gene>
    <name evidence="2" type="ORF">GCM10010246_32200</name>
</gene>
<proteinExistence type="predicted"/>
<keyword evidence="3" id="KW-1185">Reference proteome</keyword>
<dbReference type="Gene3D" id="3.20.20.140">
    <property type="entry name" value="Metal-dependent hydrolases"/>
    <property type="match status" value="1"/>
</dbReference>
<reference evidence="3" key="1">
    <citation type="journal article" date="2019" name="Int. J. Syst. Evol. Microbiol.">
        <title>The Global Catalogue of Microorganisms (GCM) 10K type strain sequencing project: providing services to taxonomists for standard genome sequencing and annotation.</title>
        <authorList>
            <consortium name="The Broad Institute Genomics Platform"/>
            <consortium name="The Broad Institute Genome Sequencing Center for Infectious Disease"/>
            <person name="Wu L."/>
            <person name="Ma J."/>
        </authorList>
    </citation>
    <scope>NUCLEOTIDE SEQUENCE [LARGE SCALE GENOMIC DNA]</scope>
    <source>
        <strain evidence="3">JCM 4316</strain>
    </source>
</reference>
<dbReference type="EMBL" id="BAAASD010000011">
    <property type="protein sequence ID" value="GAA2344073.1"/>
    <property type="molecule type" value="Genomic_DNA"/>
</dbReference>
<evidence type="ECO:0000313" key="3">
    <source>
        <dbReference type="Proteomes" id="UP001500253"/>
    </source>
</evidence>
<dbReference type="RefSeq" id="WP_346175148.1">
    <property type="nucleotide sequence ID" value="NZ_BAAASD010000011.1"/>
</dbReference>
<dbReference type="PANTHER" id="PTHR43383:SF2">
    <property type="entry name" value="AMIDOHYDROLASE 2 FAMILY PROTEIN"/>
    <property type="match status" value="1"/>
</dbReference>
<protein>
    <submittedName>
        <fullName evidence="2">Amidohydrolase family protein</fullName>
    </submittedName>
</protein>
<evidence type="ECO:0000313" key="2">
    <source>
        <dbReference type="EMBL" id="GAA2344073.1"/>
    </source>
</evidence>
<organism evidence="2 3">
    <name type="scientific">Streptomyces cuspidosporus</name>
    <dbReference type="NCBI Taxonomy" id="66882"/>
    <lineage>
        <taxon>Bacteria</taxon>
        <taxon>Bacillati</taxon>
        <taxon>Actinomycetota</taxon>
        <taxon>Actinomycetes</taxon>
        <taxon>Kitasatosporales</taxon>
        <taxon>Streptomycetaceae</taxon>
        <taxon>Streptomyces</taxon>
    </lineage>
</organism>
<feature type="region of interest" description="Disordered" evidence="1">
    <location>
        <begin position="1"/>
        <end position="31"/>
    </location>
</feature>
<comment type="caution">
    <text evidence="2">The sequence shown here is derived from an EMBL/GenBank/DDBJ whole genome shotgun (WGS) entry which is preliminary data.</text>
</comment>
<dbReference type="Proteomes" id="UP001500253">
    <property type="component" value="Unassembled WGS sequence"/>
</dbReference>
<sequence>MPDGEEAAVKDEATGTSADLVPSGVPETVSEAVPEALPGTAPETRLGAARETEGALSAGRARLAREAWANALPPLVDQHSHGTLHGELGLGTFEAHLAAAVGSGTPAPPGTTFFDSWTGLAVRRWCPPLLGLEAHCSPVRYLARRRELGAYRASRLLLRGAGIGTFLLESGPPGELTSAAEFATAADGPVHEVVRLEPLAREAAETSGSVDSFIRDTAEALYAAAGHATAFAVGVTFCDETPPDPREVRRAADRWLGGCVRERARLAEPALLQHLLWCAVATGLPVQLHCGDPQALAGFLRATAGGGTDLVLLPARPHHRRAAQLAAAFAHVYADAGPRPGETLAEAPFGKLLFSTGARALPELYVTGARLFARAMARLAAEWVADGVCTRPEARRIGALVAAGTARRIYRLDPAGSATG</sequence>
<accession>A0ABP5T2E7</accession>
<name>A0ABP5T2E7_9ACTN</name>
<dbReference type="PANTHER" id="PTHR43383">
    <property type="entry name" value="NODULIN 6"/>
    <property type="match status" value="1"/>
</dbReference>
<evidence type="ECO:0000256" key="1">
    <source>
        <dbReference type="SAM" id="MobiDB-lite"/>
    </source>
</evidence>